<accession>A0A2N3HPY5</accession>
<sequence>MKKILIIVVIMLTTHAYSQSQSFKISGKLLSEEGNTPLESATVYLERVKDSSMVTYTITDRNGGFELVDKIADKEINLFISFVGYETYFKTIQLDSPEIKLGAITLRTDSNALDEVIVKSAAPVVIKQDTLEFNTASFKTKKDANIEDLLRELPGVEVDENGSIKINGKSVDKILVDGKPFFGSDPTITTRNLNKDIISKIQVSDTKSDAEAFAGETGNQTSKTINLVMKEDKNKGIFGRVAGGVGTDDRYEYAGMFNLFKGDQRLSILAGGNNINQSGFSYGEISKMLGGANSMVSYGNGTVIIDGRSFGGGQGITTSRSSGANYADDLGKKLDISANYFNSKSDSENESITERENIFTDRTFFNDSQSKTINETDTHDLGMEVRIKPDSMLFISVKPKLTYINSESIGDANEQSYNASRVLTNESTTGTYVDNETKNFSNDISFTKRFGSKGSFLRGNFYVDDKTSLIDNYFNSEVVYYGDNPRTVERNQYRKTDDNSNTTYWSLTYRLPLIGKEFYLDFNYEYRNTIAKRRFSSFDYDAVAEEFETDINEDFSTDFKNTNLLNSPSAKLGYQDKKLNTYVMAKYLFRDLENIDYLRPNFNLKRSFEALTGTTYLSYRPTPQKMVYLYYNVNNSVPDISRFQAFSDITDPLNTVTGNPLLKPSTTHNFYTYYNIYNPNGNGFSLYMSSFMEDNAVVAKQTINDDLSRETTYVNAKGIYRVNGDVSLSRKIKIDSLRTVQIYGGIGGGINRSVNFNNDVQFANLAKTTSVNIGARFVWKDVMELRPYYTLSYTKNTFNFEGLEGRDFTNHRIRIFNLVNFTKKLEWQNDINFNYNPNVADGFQKSSWFWNSTLSYSVLKDQGTITLKAFDLLKQNTNATRVVNQNFVQDQQNTVLRQYFMIGFSWKFNSLGANAGQGGMAPPPPM</sequence>
<keyword evidence="3" id="KW-1185">Reference proteome</keyword>
<dbReference type="SUPFAM" id="SSF56935">
    <property type="entry name" value="Porins"/>
    <property type="match status" value="1"/>
</dbReference>
<dbReference type="OrthoDB" id="1682379at2"/>
<evidence type="ECO:0000313" key="2">
    <source>
        <dbReference type="EMBL" id="PKQ46928.1"/>
    </source>
</evidence>
<dbReference type="RefSeq" id="WP_106657894.1">
    <property type="nucleotide sequence ID" value="NZ_PJEO01000003.1"/>
</dbReference>
<dbReference type="Pfam" id="PF13715">
    <property type="entry name" value="CarbopepD_reg_2"/>
    <property type="match status" value="1"/>
</dbReference>
<dbReference type="Pfam" id="PF14905">
    <property type="entry name" value="OMP_b-brl_3"/>
    <property type="match status" value="1"/>
</dbReference>
<name>A0A2N3HPY5_9FLAO</name>
<protein>
    <submittedName>
        <fullName evidence="2">TonB-dependent receptor</fullName>
    </submittedName>
</protein>
<dbReference type="InterPro" id="IPR008969">
    <property type="entry name" value="CarboxyPept-like_regulatory"/>
</dbReference>
<proteinExistence type="predicted"/>
<dbReference type="InterPro" id="IPR041700">
    <property type="entry name" value="OMP_b-brl_3"/>
</dbReference>
<dbReference type="EMBL" id="PJEO01000003">
    <property type="protein sequence ID" value="PKQ46928.1"/>
    <property type="molecule type" value="Genomic_DNA"/>
</dbReference>
<keyword evidence="2" id="KW-0675">Receptor</keyword>
<gene>
    <name evidence="2" type="ORF">CSW08_00185</name>
</gene>
<dbReference type="AlphaFoldDB" id="A0A2N3HPY5"/>
<reference evidence="2 3" key="1">
    <citation type="submission" date="2017-12" db="EMBL/GenBank/DDBJ databases">
        <title>Confluentibacter flavum sp. nov., isolated from the saline lake.</title>
        <authorList>
            <person name="Yu L."/>
        </authorList>
    </citation>
    <scope>NUCLEOTIDE SEQUENCE [LARGE SCALE GENOMIC DNA]</scope>
    <source>
        <strain evidence="2 3">3B</strain>
    </source>
</reference>
<dbReference type="SUPFAM" id="SSF49464">
    <property type="entry name" value="Carboxypeptidase regulatory domain-like"/>
    <property type="match status" value="1"/>
</dbReference>
<dbReference type="Proteomes" id="UP000233435">
    <property type="component" value="Unassembled WGS sequence"/>
</dbReference>
<comment type="caution">
    <text evidence="2">The sequence shown here is derived from an EMBL/GenBank/DDBJ whole genome shotgun (WGS) entry which is preliminary data.</text>
</comment>
<feature type="domain" description="Outer membrane protein beta-barrel" evidence="1">
    <location>
        <begin position="448"/>
        <end position="906"/>
    </location>
</feature>
<evidence type="ECO:0000313" key="3">
    <source>
        <dbReference type="Proteomes" id="UP000233435"/>
    </source>
</evidence>
<evidence type="ECO:0000259" key="1">
    <source>
        <dbReference type="Pfam" id="PF14905"/>
    </source>
</evidence>
<organism evidence="2 3">
    <name type="scientific">Confluentibacter flavum</name>
    <dbReference type="NCBI Taxonomy" id="1909700"/>
    <lineage>
        <taxon>Bacteria</taxon>
        <taxon>Pseudomonadati</taxon>
        <taxon>Bacteroidota</taxon>
        <taxon>Flavobacteriia</taxon>
        <taxon>Flavobacteriales</taxon>
        <taxon>Flavobacteriaceae</taxon>
        <taxon>Confluentibacter</taxon>
    </lineage>
</organism>